<dbReference type="InterPro" id="IPR006439">
    <property type="entry name" value="HAD-SF_hydro_IA"/>
</dbReference>
<evidence type="ECO:0000256" key="2">
    <source>
        <dbReference type="ARBA" id="ARBA00006171"/>
    </source>
</evidence>
<evidence type="ECO:0000313" key="6">
    <source>
        <dbReference type="Proteomes" id="UP001156140"/>
    </source>
</evidence>
<sequence>MLAASQRSTATGNAEALQAAGIAITPEESHRVFTGKSEPDIRRLCTEHYGLENVDAVFAGWHDVLYAAFERELQPMPGMFEIVSRLQTAKCVASNSRLVRLRASLGRTPLWDLFTPHVYSAEMVARPKPAPDLLLHCASSLGISPHDCAMIDDSPHGIASAQAAGMLAIGFVDPNDPRPNRSECLKEAGASLVATGSAELATILKAG</sequence>
<keyword evidence="5" id="KW-0378">Hydrolase</keyword>
<keyword evidence="6" id="KW-1185">Reference proteome</keyword>
<keyword evidence="4" id="KW-0460">Magnesium</keyword>
<proteinExistence type="inferred from homology"/>
<dbReference type="InterPro" id="IPR036412">
    <property type="entry name" value="HAD-like_sf"/>
</dbReference>
<keyword evidence="3" id="KW-0479">Metal-binding</keyword>
<dbReference type="GO" id="GO:0046872">
    <property type="term" value="F:metal ion binding"/>
    <property type="evidence" value="ECO:0007669"/>
    <property type="project" value="UniProtKB-KW"/>
</dbReference>
<accession>A0AA41QIL2</accession>
<dbReference type="Gene3D" id="1.10.150.240">
    <property type="entry name" value="Putative phosphatase, domain 2"/>
    <property type="match status" value="1"/>
</dbReference>
<comment type="similarity">
    <text evidence="2">Belongs to the HAD-like hydrolase superfamily. CbbY/CbbZ/Gph/YieH family.</text>
</comment>
<organism evidence="5 6">
    <name type="scientific">Paradevosia shaoguanensis</name>
    <dbReference type="NCBI Taxonomy" id="1335043"/>
    <lineage>
        <taxon>Bacteria</taxon>
        <taxon>Pseudomonadati</taxon>
        <taxon>Pseudomonadota</taxon>
        <taxon>Alphaproteobacteria</taxon>
        <taxon>Hyphomicrobiales</taxon>
        <taxon>Devosiaceae</taxon>
        <taxon>Paradevosia</taxon>
    </lineage>
</organism>
<dbReference type="Proteomes" id="UP001156140">
    <property type="component" value="Unassembled WGS sequence"/>
</dbReference>
<comment type="caution">
    <text evidence="5">The sequence shown here is derived from an EMBL/GenBank/DDBJ whole genome shotgun (WGS) entry which is preliminary data.</text>
</comment>
<dbReference type="NCBIfam" id="TIGR01509">
    <property type="entry name" value="HAD-SF-IA-v3"/>
    <property type="match status" value="1"/>
</dbReference>
<dbReference type="Pfam" id="PF00702">
    <property type="entry name" value="Hydrolase"/>
    <property type="match status" value="1"/>
</dbReference>
<reference evidence="5" key="1">
    <citation type="submission" date="2022-03" db="EMBL/GenBank/DDBJ databases">
        <title>The complete genome sequence of a Methyloterrigena soli.</title>
        <authorList>
            <person name="Zi Z."/>
        </authorList>
    </citation>
    <scope>NUCLEOTIDE SEQUENCE</scope>
    <source>
        <strain evidence="5">M48</strain>
    </source>
</reference>
<dbReference type="Gene3D" id="3.40.50.1000">
    <property type="entry name" value="HAD superfamily/HAD-like"/>
    <property type="match status" value="1"/>
</dbReference>
<evidence type="ECO:0000256" key="1">
    <source>
        <dbReference type="ARBA" id="ARBA00001946"/>
    </source>
</evidence>
<protein>
    <submittedName>
        <fullName evidence="5">HAD-IA family hydrolase</fullName>
    </submittedName>
</protein>
<evidence type="ECO:0000313" key="5">
    <source>
        <dbReference type="EMBL" id="MCI0125581.1"/>
    </source>
</evidence>
<dbReference type="GO" id="GO:0016787">
    <property type="term" value="F:hydrolase activity"/>
    <property type="evidence" value="ECO:0007669"/>
    <property type="project" value="UniProtKB-KW"/>
</dbReference>
<name>A0AA41QIL2_9HYPH</name>
<dbReference type="InterPro" id="IPR051600">
    <property type="entry name" value="Beta-PGM-like"/>
</dbReference>
<gene>
    <name evidence="5" type="ORF">ML536_01940</name>
</gene>
<dbReference type="InterPro" id="IPR023214">
    <property type="entry name" value="HAD_sf"/>
</dbReference>
<dbReference type="EMBL" id="JALAZD010000001">
    <property type="protein sequence ID" value="MCI0125581.1"/>
    <property type="molecule type" value="Genomic_DNA"/>
</dbReference>
<dbReference type="PANTHER" id="PTHR46193:SF10">
    <property type="entry name" value="6-PHOSPHOGLUCONATE PHOSPHATASE"/>
    <property type="match status" value="1"/>
</dbReference>
<evidence type="ECO:0000256" key="3">
    <source>
        <dbReference type="ARBA" id="ARBA00022723"/>
    </source>
</evidence>
<dbReference type="PANTHER" id="PTHR46193">
    <property type="entry name" value="6-PHOSPHOGLUCONATE PHOSPHATASE"/>
    <property type="match status" value="1"/>
</dbReference>
<comment type="cofactor">
    <cofactor evidence="1">
        <name>Mg(2+)</name>
        <dbReference type="ChEBI" id="CHEBI:18420"/>
    </cofactor>
</comment>
<dbReference type="SUPFAM" id="SSF56784">
    <property type="entry name" value="HAD-like"/>
    <property type="match status" value="1"/>
</dbReference>
<dbReference type="InterPro" id="IPR023198">
    <property type="entry name" value="PGP-like_dom2"/>
</dbReference>
<dbReference type="AlphaFoldDB" id="A0AA41QIL2"/>
<evidence type="ECO:0000256" key="4">
    <source>
        <dbReference type="ARBA" id="ARBA00022842"/>
    </source>
</evidence>